<sequence>MNKSDHKWMKANSIRTIGQFLSTCTPIGQIQEKFYYGTRVNEKPVAFSLSNSQRSNLFENTAQKDRFPSNHIFLGDHQINKTTNGQRRNILQYPKKDEIKKIPKWEKLGIDPLNQTDFQWRRVYKLPIEPKMMSHLWLIYHNVIITGEKLNIWNKGIYDPIQKCNFCDHTMDNIIHGYYECNRTKEYWNLIGKFLKDSQIENTEELIIIGSDDVFDQLNRLKKIFPNIATVQALAIWNIHRSRTEMSLANKNLPYTALFIRFINMLKDKITADMTTNNTKLKDSWAKIKTKWFAIEPGGRVNFNS</sequence>
<reference evidence="2 3" key="1">
    <citation type="journal article" date="2016" name="Mol. Biol. Evol.">
        <title>Genome-Wide Survey of Gut Fungi (Harpellales) Reveals the First Horizontally Transferred Ubiquitin Gene from a Mosquito Host.</title>
        <authorList>
            <person name="Wang Y."/>
            <person name="White M.M."/>
            <person name="Kvist S."/>
            <person name="Moncalvo J.M."/>
        </authorList>
    </citation>
    <scope>NUCLEOTIDE SEQUENCE [LARGE SCALE GENOMIC DNA]</scope>
    <source>
        <strain evidence="2 3">ALG-7-W6</strain>
    </source>
</reference>
<name>A0A1R0GNH9_9FUNG</name>
<comment type="caution">
    <text evidence="2">The sequence shown here is derived from an EMBL/GenBank/DDBJ whole genome shotgun (WGS) entry which is preliminary data.</text>
</comment>
<dbReference type="EMBL" id="LSSL01006407">
    <property type="protein sequence ID" value="OLY78444.1"/>
    <property type="molecule type" value="Genomic_DNA"/>
</dbReference>
<proteinExistence type="predicted"/>
<dbReference type="STRING" id="133383.A0A1R0GNH9"/>
<evidence type="ECO:0000313" key="3">
    <source>
        <dbReference type="Proteomes" id="UP000187455"/>
    </source>
</evidence>
<dbReference type="AlphaFoldDB" id="A0A1R0GNH9"/>
<organism evidence="2 3">
    <name type="scientific">Smittium mucronatum</name>
    <dbReference type="NCBI Taxonomy" id="133383"/>
    <lineage>
        <taxon>Eukaryota</taxon>
        <taxon>Fungi</taxon>
        <taxon>Fungi incertae sedis</taxon>
        <taxon>Zoopagomycota</taxon>
        <taxon>Kickxellomycotina</taxon>
        <taxon>Harpellomycetes</taxon>
        <taxon>Harpellales</taxon>
        <taxon>Legeriomycetaceae</taxon>
        <taxon>Smittium</taxon>
    </lineage>
</organism>
<dbReference type="Pfam" id="PF13966">
    <property type="entry name" value="zf-RVT"/>
    <property type="match status" value="1"/>
</dbReference>
<accession>A0A1R0GNH9</accession>
<keyword evidence="3" id="KW-1185">Reference proteome</keyword>
<dbReference type="OrthoDB" id="5522521at2759"/>
<dbReference type="InterPro" id="IPR026960">
    <property type="entry name" value="RVT-Znf"/>
</dbReference>
<feature type="domain" description="Reverse transcriptase zinc-binding" evidence="1">
    <location>
        <begin position="114"/>
        <end position="188"/>
    </location>
</feature>
<evidence type="ECO:0000313" key="2">
    <source>
        <dbReference type="EMBL" id="OLY78444.1"/>
    </source>
</evidence>
<protein>
    <recommendedName>
        <fullName evidence="1">Reverse transcriptase zinc-binding domain-containing protein</fullName>
    </recommendedName>
</protein>
<dbReference type="Proteomes" id="UP000187455">
    <property type="component" value="Unassembled WGS sequence"/>
</dbReference>
<gene>
    <name evidence="2" type="ORF">AYI68_g7506</name>
</gene>
<evidence type="ECO:0000259" key="1">
    <source>
        <dbReference type="Pfam" id="PF13966"/>
    </source>
</evidence>